<comment type="caution">
    <text evidence="6">The sequence shown here is derived from an EMBL/GenBank/DDBJ whole genome shotgun (WGS) entry which is preliminary data.</text>
</comment>
<dbReference type="AlphaFoldDB" id="A0A495J163"/>
<evidence type="ECO:0000259" key="5">
    <source>
        <dbReference type="PROSITE" id="PS51352"/>
    </source>
</evidence>
<proteinExistence type="predicted"/>
<dbReference type="GO" id="GO:0016491">
    <property type="term" value="F:oxidoreductase activity"/>
    <property type="evidence" value="ECO:0007669"/>
    <property type="project" value="InterPro"/>
</dbReference>
<keyword evidence="4" id="KW-0732">Signal</keyword>
<feature type="signal peptide" evidence="4">
    <location>
        <begin position="1"/>
        <end position="21"/>
    </location>
</feature>
<dbReference type="InterPro" id="IPR036249">
    <property type="entry name" value="Thioredoxin-like_sf"/>
</dbReference>
<dbReference type="GO" id="GO:0030313">
    <property type="term" value="C:cell envelope"/>
    <property type="evidence" value="ECO:0007669"/>
    <property type="project" value="UniProtKB-SubCell"/>
</dbReference>
<dbReference type="RefSeq" id="WP_121198260.1">
    <property type="nucleotide sequence ID" value="NZ_RBKU01000001.1"/>
</dbReference>
<dbReference type="SUPFAM" id="SSF52833">
    <property type="entry name" value="Thioredoxin-like"/>
    <property type="match status" value="1"/>
</dbReference>
<keyword evidence="3" id="KW-0676">Redox-active center</keyword>
<accession>A0A495J163</accession>
<dbReference type="InterPro" id="IPR017937">
    <property type="entry name" value="Thioredoxin_CS"/>
</dbReference>
<name>A0A495J163_9SPHI</name>
<dbReference type="InterPro" id="IPR013740">
    <property type="entry name" value="Redoxin"/>
</dbReference>
<dbReference type="PANTHER" id="PTHR42852">
    <property type="entry name" value="THIOL:DISULFIDE INTERCHANGE PROTEIN DSBE"/>
    <property type="match status" value="1"/>
</dbReference>
<dbReference type="CDD" id="cd02966">
    <property type="entry name" value="TlpA_like_family"/>
    <property type="match status" value="1"/>
</dbReference>
<reference evidence="6 7" key="1">
    <citation type="submission" date="2018-10" db="EMBL/GenBank/DDBJ databases">
        <title>Genomic Encyclopedia of Archaeal and Bacterial Type Strains, Phase II (KMG-II): from individual species to whole genera.</title>
        <authorList>
            <person name="Goeker M."/>
        </authorList>
    </citation>
    <scope>NUCLEOTIDE SEQUENCE [LARGE SCALE GENOMIC DNA]</scope>
    <source>
        <strain evidence="6 7">DSM 18602</strain>
    </source>
</reference>
<evidence type="ECO:0000256" key="3">
    <source>
        <dbReference type="ARBA" id="ARBA00023284"/>
    </source>
</evidence>
<dbReference type="InterPro" id="IPR013766">
    <property type="entry name" value="Thioredoxin_domain"/>
</dbReference>
<evidence type="ECO:0000313" key="7">
    <source>
        <dbReference type="Proteomes" id="UP000268007"/>
    </source>
</evidence>
<feature type="domain" description="Thioredoxin" evidence="5">
    <location>
        <begin position="15"/>
        <end position="161"/>
    </location>
</feature>
<sequence length="161" mass="18635">MNYKASVFTILFALVSLCAVAQSKTVHLLNIQQLEKRVSNPDTVYIVNFWATWCGPCVKELPNFDELQQAYKNKPVKVLLISMDFKSKLNEVNAFAKTRKLISEVYLADKPSDQDFIDAIDKKWSGALPGTLVVNTKKHFREFYEREFTFNELNKLYQTNK</sequence>
<gene>
    <name evidence="6" type="ORF">BDD43_2862</name>
</gene>
<keyword evidence="2" id="KW-0201">Cytochrome c-type biogenesis</keyword>
<dbReference type="EMBL" id="RBKU01000001">
    <property type="protein sequence ID" value="RKR82677.1"/>
    <property type="molecule type" value="Genomic_DNA"/>
</dbReference>
<protein>
    <submittedName>
        <fullName evidence="6">AhpC/TSA family protein</fullName>
    </submittedName>
</protein>
<evidence type="ECO:0000313" key="6">
    <source>
        <dbReference type="EMBL" id="RKR82677.1"/>
    </source>
</evidence>
<dbReference type="InterPro" id="IPR050553">
    <property type="entry name" value="Thioredoxin_ResA/DsbE_sf"/>
</dbReference>
<dbReference type="OrthoDB" id="9815205at2"/>
<dbReference type="Proteomes" id="UP000268007">
    <property type="component" value="Unassembled WGS sequence"/>
</dbReference>
<dbReference type="PANTHER" id="PTHR42852:SF13">
    <property type="entry name" value="PROTEIN DIPZ"/>
    <property type="match status" value="1"/>
</dbReference>
<comment type="subcellular location">
    <subcellularLocation>
        <location evidence="1">Cell envelope</location>
    </subcellularLocation>
</comment>
<evidence type="ECO:0000256" key="1">
    <source>
        <dbReference type="ARBA" id="ARBA00004196"/>
    </source>
</evidence>
<dbReference type="Gene3D" id="3.40.30.10">
    <property type="entry name" value="Glutaredoxin"/>
    <property type="match status" value="1"/>
</dbReference>
<dbReference type="GO" id="GO:0017004">
    <property type="term" value="P:cytochrome complex assembly"/>
    <property type="evidence" value="ECO:0007669"/>
    <property type="project" value="UniProtKB-KW"/>
</dbReference>
<evidence type="ECO:0000256" key="4">
    <source>
        <dbReference type="SAM" id="SignalP"/>
    </source>
</evidence>
<keyword evidence="7" id="KW-1185">Reference proteome</keyword>
<evidence type="ECO:0000256" key="2">
    <source>
        <dbReference type="ARBA" id="ARBA00022748"/>
    </source>
</evidence>
<dbReference type="PROSITE" id="PS00194">
    <property type="entry name" value="THIOREDOXIN_1"/>
    <property type="match status" value="1"/>
</dbReference>
<dbReference type="Pfam" id="PF08534">
    <property type="entry name" value="Redoxin"/>
    <property type="match status" value="1"/>
</dbReference>
<dbReference type="PROSITE" id="PS51352">
    <property type="entry name" value="THIOREDOXIN_2"/>
    <property type="match status" value="1"/>
</dbReference>
<organism evidence="6 7">
    <name type="scientific">Mucilaginibacter gracilis</name>
    <dbReference type="NCBI Taxonomy" id="423350"/>
    <lineage>
        <taxon>Bacteria</taxon>
        <taxon>Pseudomonadati</taxon>
        <taxon>Bacteroidota</taxon>
        <taxon>Sphingobacteriia</taxon>
        <taxon>Sphingobacteriales</taxon>
        <taxon>Sphingobacteriaceae</taxon>
        <taxon>Mucilaginibacter</taxon>
    </lineage>
</organism>
<feature type="chain" id="PRO_5019859999" evidence="4">
    <location>
        <begin position="22"/>
        <end position="161"/>
    </location>
</feature>